<accession>A0A6P1NP81</accession>
<reference evidence="1 2" key="1">
    <citation type="submission" date="2020-01" db="EMBL/GenBank/DDBJ databases">
        <title>Pseudarthrobacter psychrotolerans sp. nov., isolated from antarctic soil.</title>
        <authorList>
            <person name="Shin Y."/>
            <person name="Park W."/>
        </authorList>
    </citation>
    <scope>NUCLEOTIDE SEQUENCE [LARGE SCALE GENOMIC DNA]</scope>
    <source>
        <strain evidence="1 2">YJ56</strain>
    </source>
</reference>
<name>A0A6P1NP81_9MICC</name>
<evidence type="ECO:0000313" key="2">
    <source>
        <dbReference type="Proteomes" id="UP000464186"/>
    </source>
</evidence>
<sequence>MSSFKDPLLLRAIPVGARPAAQQTMRLLERPEISTSAGLIQDTNWHVADYPEIHVAGELMQIPYRMYYSWPDEDITSQLTPAEHLVLACWMSRHHDGRVRQRALSLIFASDASWTIPFVVQLCGEYVIELGKDVLAFLNRDLPGRPVLQRAYKQFSNENPQFIRLTEQRAASYWLDDYRSEMARDEYPQLAALRILARLSD</sequence>
<dbReference type="KEGG" id="psey:GU243_12040"/>
<dbReference type="Proteomes" id="UP000464186">
    <property type="component" value="Chromosome"/>
</dbReference>
<dbReference type="AlphaFoldDB" id="A0A6P1NP81"/>
<keyword evidence="2" id="KW-1185">Reference proteome</keyword>
<protein>
    <submittedName>
        <fullName evidence="1">Uncharacterized protein</fullName>
    </submittedName>
</protein>
<evidence type="ECO:0000313" key="1">
    <source>
        <dbReference type="EMBL" id="QHK20344.1"/>
    </source>
</evidence>
<dbReference type="EMBL" id="CP047898">
    <property type="protein sequence ID" value="QHK20344.1"/>
    <property type="molecule type" value="Genomic_DNA"/>
</dbReference>
<organism evidence="1 2">
    <name type="scientific">Pseudarthrobacter psychrotolerans</name>
    <dbReference type="NCBI Taxonomy" id="2697569"/>
    <lineage>
        <taxon>Bacteria</taxon>
        <taxon>Bacillati</taxon>
        <taxon>Actinomycetota</taxon>
        <taxon>Actinomycetes</taxon>
        <taxon>Micrococcales</taxon>
        <taxon>Micrococcaceae</taxon>
        <taxon>Pseudarthrobacter</taxon>
    </lineage>
</organism>
<gene>
    <name evidence="1" type="ORF">GU243_12040</name>
</gene>
<proteinExistence type="predicted"/>